<dbReference type="Proteomes" id="UP001221898">
    <property type="component" value="Unassembled WGS sequence"/>
</dbReference>
<keyword evidence="2" id="KW-1185">Reference proteome</keyword>
<protein>
    <submittedName>
        <fullName evidence="1">Uncharacterized protein</fullName>
    </submittedName>
</protein>
<name>A0AAD7SXK3_9TELE</name>
<evidence type="ECO:0000313" key="2">
    <source>
        <dbReference type="Proteomes" id="UP001221898"/>
    </source>
</evidence>
<organism evidence="1 2">
    <name type="scientific">Aldrovandia affinis</name>
    <dbReference type="NCBI Taxonomy" id="143900"/>
    <lineage>
        <taxon>Eukaryota</taxon>
        <taxon>Metazoa</taxon>
        <taxon>Chordata</taxon>
        <taxon>Craniata</taxon>
        <taxon>Vertebrata</taxon>
        <taxon>Euteleostomi</taxon>
        <taxon>Actinopterygii</taxon>
        <taxon>Neopterygii</taxon>
        <taxon>Teleostei</taxon>
        <taxon>Notacanthiformes</taxon>
        <taxon>Halosauridae</taxon>
        <taxon>Aldrovandia</taxon>
    </lineage>
</organism>
<evidence type="ECO:0000313" key="1">
    <source>
        <dbReference type="EMBL" id="KAJ8410642.1"/>
    </source>
</evidence>
<comment type="caution">
    <text evidence="1">The sequence shown here is derived from an EMBL/GenBank/DDBJ whole genome shotgun (WGS) entry which is preliminary data.</text>
</comment>
<gene>
    <name evidence="1" type="ORF">AAFF_G00185990</name>
</gene>
<dbReference type="EMBL" id="JAINUG010000025">
    <property type="protein sequence ID" value="KAJ8410642.1"/>
    <property type="molecule type" value="Genomic_DNA"/>
</dbReference>
<accession>A0AAD7SXK3</accession>
<dbReference type="AlphaFoldDB" id="A0AAD7SXK3"/>
<reference evidence="1" key="1">
    <citation type="journal article" date="2023" name="Science">
        <title>Genome structures resolve the early diversification of teleost fishes.</title>
        <authorList>
            <person name="Parey E."/>
            <person name="Louis A."/>
            <person name="Montfort J."/>
            <person name="Bouchez O."/>
            <person name="Roques C."/>
            <person name="Iampietro C."/>
            <person name="Lluch J."/>
            <person name="Castinel A."/>
            <person name="Donnadieu C."/>
            <person name="Desvignes T."/>
            <person name="Floi Bucao C."/>
            <person name="Jouanno E."/>
            <person name="Wen M."/>
            <person name="Mejri S."/>
            <person name="Dirks R."/>
            <person name="Jansen H."/>
            <person name="Henkel C."/>
            <person name="Chen W.J."/>
            <person name="Zahm M."/>
            <person name="Cabau C."/>
            <person name="Klopp C."/>
            <person name="Thompson A.W."/>
            <person name="Robinson-Rechavi M."/>
            <person name="Braasch I."/>
            <person name="Lecointre G."/>
            <person name="Bobe J."/>
            <person name="Postlethwait J.H."/>
            <person name="Berthelot C."/>
            <person name="Roest Crollius H."/>
            <person name="Guiguen Y."/>
        </authorList>
    </citation>
    <scope>NUCLEOTIDE SEQUENCE</scope>
    <source>
        <strain evidence="1">NC1722</strain>
    </source>
</reference>
<proteinExistence type="predicted"/>
<sequence>MTSRNLEQRWCVSQSRCTMSVALQDLRNNGLVAWQHPAAGRVCREIAAPSCLCWDSNSNGSKGADKGLCSLGKEEDEDDDVGRALMRLPLKVKIRARTILR</sequence>